<sequence length="59" mass="6715">MGFNPELNIFSQYGKILNFSCIGTVIMLKCLVTPGTDTGSGKRFHMNNDFISFNYFRDL</sequence>
<evidence type="ECO:0000313" key="1">
    <source>
        <dbReference type="EMBL" id="AFA47239.1"/>
    </source>
</evidence>
<dbReference type="HOGENOM" id="CLU_2949556_0_0_9"/>
<dbReference type="AlphaFoldDB" id="H6LC82"/>
<dbReference type="EMBL" id="CP002987">
    <property type="protein sequence ID" value="AFA50197.1"/>
    <property type="molecule type" value="Genomic_DNA"/>
</dbReference>
<proteinExistence type="predicted"/>
<gene>
    <name evidence="1" type="ordered locus">Awo_c04380</name>
    <name evidence="2" type="ordered locus">Awo_c34730</name>
</gene>
<organism evidence="2 3">
    <name type="scientific">Acetobacterium woodii (strain ATCC 29683 / DSM 1030 / JCM 2381 / KCTC 1655 / WB1)</name>
    <dbReference type="NCBI Taxonomy" id="931626"/>
    <lineage>
        <taxon>Bacteria</taxon>
        <taxon>Bacillati</taxon>
        <taxon>Bacillota</taxon>
        <taxon>Clostridia</taxon>
        <taxon>Eubacteriales</taxon>
        <taxon>Eubacteriaceae</taxon>
        <taxon>Acetobacterium</taxon>
    </lineage>
</organism>
<keyword evidence="3" id="KW-1185">Reference proteome</keyword>
<evidence type="ECO:0000313" key="2">
    <source>
        <dbReference type="EMBL" id="AFA50197.1"/>
    </source>
</evidence>
<dbReference type="KEGG" id="awo:Awo_c34730"/>
<dbReference type="STRING" id="931626.Awo_c04380"/>
<dbReference type="EMBL" id="CP002987">
    <property type="protein sequence ID" value="AFA47239.1"/>
    <property type="molecule type" value="Genomic_DNA"/>
</dbReference>
<reference evidence="2 3" key="2">
    <citation type="journal article" date="2012" name="PLoS ONE">
        <title>An ancient pathway combining carbon dioxide fixation with the generation and utilization of a sodium ion gradient for ATP synthesis.</title>
        <authorList>
            <person name="Poehlein A."/>
            <person name="Schmidt S."/>
            <person name="Kaster A.K."/>
            <person name="Goenrich M."/>
            <person name="Vollmers J."/>
            <person name="Thurmer A."/>
            <person name="Bertsch J."/>
            <person name="Schuchmann K."/>
            <person name="Voigt B."/>
            <person name="Hecker M."/>
            <person name="Daniel R."/>
            <person name="Thauer R.K."/>
            <person name="Gottschalk G."/>
            <person name="Muller V."/>
        </authorList>
    </citation>
    <scope>NUCLEOTIDE SEQUENCE [LARGE SCALE GENOMIC DNA]</scope>
    <source>
        <strain evidence="3">ATCC 29683 / DSM 1030 / JCM 2381 / KCTC 1655 / WB1</strain>
        <strain evidence="2">DSM 1030</strain>
    </source>
</reference>
<accession>H6LC82</accession>
<protein>
    <submittedName>
        <fullName evidence="2">Uncharacterized protein</fullName>
    </submittedName>
</protein>
<reference evidence="3" key="1">
    <citation type="submission" date="2011-07" db="EMBL/GenBank/DDBJ databases">
        <title>Complete genome sequence of Acetobacterium woodii.</title>
        <authorList>
            <person name="Poehlein A."/>
            <person name="Schmidt S."/>
            <person name="Kaster A.-K."/>
            <person name="Goenrich M."/>
            <person name="Vollmers J."/>
            <person name="Thuermer A."/>
            <person name="Gottschalk G."/>
            <person name="Thauer R.K."/>
            <person name="Daniel R."/>
            <person name="Mueller V."/>
        </authorList>
    </citation>
    <scope>NUCLEOTIDE SEQUENCE [LARGE SCALE GENOMIC DNA]</scope>
    <source>
        <strain evidence="3">ATCC 29683 / DSM 1030 / JCM 2381 / KCTC 1655 / WB1</strain>
    </source>
</reference>
<name>H6LC82_ACEWD</name>
<dbReference type="Proteomes" id="UP000007177">
    <property type="component" value="Chromosome"/>
</dbReference>
<dbReference type="KEGG" id="awo:Awo_c04380"/>
<evidence type="ECO:0000313" key="3">
    <source>
        <dbReference type="Proteomes" id="UP000007177"/>
    </source>
</evidence>